<keyword evidence="4" id="KW-1185">Reference proteome</keyword>
<gene>
    <name evidence="3" type="ORF">SAMN05216199_3350</name>
</gene>
<organism evidence="3 4">
    <name type="scientific">Pedococcus cremeus</name>
    <dbReference type="NCBI Taxonomy" id="587636"/>
    <lineage>
        <taxon>Bacteria</taxon>
        <taxon>Bacillati</taxon>
        <taxon>Actinomycetota</taxon>
        <taxon>Actinomycetes</taxon>
        <taxon>Micrococcales</taxon>
        <taxon>Intrasporangiaceae</taxon>
        <taxon>Pedococcus</taxon>
    </lineage>
</organism>
<feature type="transmembrane region" description="Helical" evidence="2">
    <location>
        <begin position="130"/>
        <end position="152"/>
    </location>
</feature>
<feature type="transmembrane region" description="Helical" evidence="2">
    <location>
        <begin position="51"/>
        <end position="70"/>
    </location>
</feature>
<sequence>MRRLDPTTKSGVVLLALVGAGLLLVSGSRTWVTGTVDDAVLGASRITGTGTQVASGVVALALAALAAAIASTTSGRGVRRVTLVLLLLVAVAEAFFVGRVLLDPSGVLGSVAAASTGRTGTIETRAAVTAWLWLALVGVVLLVACAVGGWVGSRRWQGLGARYETPTDRAGARGQRVASDWDRLDAGEDPTSTGADGSAGPGDPATRDERPGT</sequence>
<dbReference type="AlphaFoldDB" id="A0A1H9X1T2"/>
<accession>A0A1H9X1T2</accession>
<proteinExistence type="predicted"/>
<name>A0A1H9X1T2_9MICO</name>
<evidence type="ECO:0000313" key="4">
    <source>
        <dbReference type="Proteomes" id="UP000199019"/>
    </source>
</evidence>
<dbReference type="STRING" id="587636.SAMN05216199_3350"/>
<dbReference type="OrthoDB" id="4868800at2"/>
<dbReference type="Proteomes" id="UP000199019">
    <property type="component" value="Unassembled WGS sequence"/>
</dbReference>
<protein>
    <submittedName>
        <fullName evidence="3">Trp region conserved hypothetical membrane protein</fullName>
    </submittedName>
</protein>
<keyword evidence="2" id="KW-0472">Membrane</keyword>
<feature type="transmembrane region" description="Helical" evidence="2">
    <location>
        <begin position="82"/>
        <end position="102"/>
    </location>
</feature>
<dbReference type="Pfam" id="PF09534">
    <property type="entry name" value="Trp_oprn_chp"/>
    <property type="match status" value="1"/>
</dbReference>
<dbReference type="RefSeq" id="WP_091760660.1">
    <property type="nucleotide sequence ID" value="NZ_FOHB01000006.1"/>
</dbReference>
<feature type="region of interest" description="Disordered" evidence="1">
    <location>
        <begin position="164"/>
        <end position="213"/>
    </location>
</feature>
<evidence type="ECO:0000256" key="2">
    <source>
        <dbReference type="SAM" id="Phobius"/>
    </source>
</evidence>
<dbReference type="InterPro" id="IPR019051">
    <property type="entry name" value="Trp_biosyn_TM_oprn/chp"/>
</dbReference>
<keyword evidence="2" id="KW-1133">Transmembrane helix</keyword>
<reference evidence="4" key="1">
    <citation type="submission" date="2016-10" db="EMBL/GenBank/DDBJ databases">
        <authorList>
            <person name="Varghese N."/>
            <person name="Submissions S."/>
        </authorList>
    </citation>
    <scope>NUCLEOTIDE SEQUENCE [LARGE SCALE GENOMIC DNA]</scope>
    <source>
        <strain evidence="4">CGMCC 1.6963</strain>
    </source>
</reference>
<evidence type="ECO:0000256" key="1">
    <source>
        <dbReference type="SAM" id="MobiDB-lite"/>
    </source>
</evidence>
<feature type="compositionally biased region" description="Low complexity" evidence="1">
    <location>
        <begin position="191"/>
        <end position="204"/>
    </location>
</feature>
<dbReference type="EMBL" id="FOHB01000006">
    <property type="protein sequence ID" value="SES40168.1"/>
    <property type="molecule type" value="Genomic_DNA"/>
</dbReference>
<evidence type="ECO:0000313" key="3">
    <source>
        <dbReference type="EMBL" id="SES40168.1"/>
    </source>
</evidence>
<keyword evidence="2" id="KW-0812">Transmembrane</keyword>